<organism evidence="2 3">
    <name type="scientific">Ancylostoma ceylanicum</name>
    <dbReference type="NCBI Taxonomy" id="53326"/>
    <lineage>
        <taxon>Eukaryota</taxon>
        <taxon>Metazoa</taxon>
        <taxon>Ecdysozoa</taxon>
        <taxon>Nematoda</taxon>
        <taxon>Chromadorea</taxon>
        <taxon>Rhabditida</taxon>
        <taxon>Rhabditina</taxon>
        <taxon>Rhabditomorpha</taxon>
        <taxon>Strongyloidea</taxon>
        <taxon>Ancylostomatidae</taxon>
        <taxon>Ancylostomatinae</taxon>
        <taxon>Ancylostoma</taxon>
    </lineage>
</organism>
<gene>
    <name evidence="2" type="primary">Acey_s0545.g3252</name>
    <name evidence="2" type="ORF">Y032_0545g3252</name>
</gene>
<sequence>MMTSSPFAVQRKAALPTLPNASWKIPVHVHQRKRTRTASAETSTSLKEPVPLKADYHHLPQSYTFRTSTVEFKG</sequence>
<evidence type="ECO:0000256" key="1">
    <source>
        <dbReference type="SAM" id="MobiDB-lite"/>
    </source>
</evidence>
<dbReference type="EMBL" id="JARK01000145">
    <property type="protein sequence ID" value="EYC42073.1"/>
    <property type="molecule type" value="Genomic_DNA"/>
</dbReference>
<comment type="caution">
    <text evidence="2">The sequence shown here is derived from an EMBL/GenBank/DDBJ whole genome shotgun (WGS) entry which is preliminary data.</text>
</comment>
<proteinExistence type="predicted"/>
<keyword evidence="3" id="KW-1185">Reference proteome</keyword>
<name>A0A016WSV6_9BILA</name>
<dbReference type="Proteomes" id="UP000024635">
    <property type="component" value="Unassembled WGS sequence"/>
</dbReference>
<feature type="region of interest" description="Disordered" evidence="1">
    <location>
        <begin position="28"/>
        <end position="51"/>
    </location>
</feature>
<reference evidence="3" key="1">
    <citation type="journal article" date="2015" name="Nat. Genet.">
        <title>The genome and transcriptome of the zoonotic hookworm Ancylostoma ceylanicum identify infection-specific gene families.</title>
        <authorList>
            <person name="Schwarz E.M."/>
            <person name="Hu Y."/>
            <person name="Antoshechkin I."/>
            <person name="Miller M.M."/>
            <person name="Sternberg P.W."/>
            <person name="Aroian R.V."/>
        </authorList>
    </citation>
    <scope>NUCLEOTIDE SEQUENCE</scope>
    <source>
        <strain evidence="3">HY135</strain>
    </source>
</reference>
<protein>
    <submittedName>
        <fullName evidence="2">Uncharacterized protein</fullName>
    </submittedName>
</protein>
<accession>A0A016WSV6</accession>
<evidence type="ECO:0000313" key="2">
    <source>
        <dbReference type="EMBL" id="EYC42073.1"/>
    </source>
</evidence>
<dbReference type="AlphaFoldDB" id="A0A016WSV6"/>
<evidence type="ECO:0000313" key="3">
    <source>
        <dbReference type="Proteomes" id="UP000024635"/>
    </source>
</evidence>